<accession>A0AAN8PEB3</accession>
<keyword evidence="3" id="KW-0723">Serine/threonine-protein kinase</keyword>
<evidence type="ECO:0000256" key="4">
    <source>
        <dbReference type="ARBA" id="ARBA00022679"/>
    </source>
</evidence>
<dbReference type="InterPro" id="IPR041087">
    <property type="entry name" value="TBK1_ULD"/>
</dbReference>
<feature type="region of interest" description="Disordered" evidence="9">
    <location>
        <begin position="754"/>
        <end position="773"/>
    </location>
</feature>
<keyword evidence="5" id="KW-0547">Nucleotide-binding</keyword>
<comment type="caution">
    <text evidence="11">The sequence shown here is derived from an EMBL/GenBank/DDBJ whole genome shotgun (WGS) entry which is preliminary data.</text>
</comment>
<comment type="subcellular location">
    <subcellularLocation>
        <location evidence="1">Cytoplasm</location>
    </subcellularLocation>
</comment>
<evidence type="ECO:0000256" key="8">
    <source>
        <dbReference type="SAM" id="Coils"/>
    </source>
</evidence>
<dbReference type="Proteomes" id="UP001347796">
    <property type="component" value="Unassembled WGS sequence"/>
</dbReference>
<feature type="compositionally biased region" description="Basic and acidic residues" evidence="9">
    <location>
        <begin position="844"/>
        <end position="868"/>
    </location>
</feature>
<gene>
    <name evidence="11" type="ORF">SNE40_015204</name>
</gene>
<dbReference type="InterPro" id="IPR011009">
    <property type="entry name" value="Kinase-like_dom_sf"/>
</dbReference>
<feature type="compositionally biased region" description="Basic and acidic residues" evidence="9">
    <location>
        <begin position="1090"/>
        <end position="1105"/>
    </location>
</feature>
<evidence type="ECO:0000313" key="11">
    <source>
        <dbReference type="EMBL" id="KAK6177012.1"/>
    </source>
</evidence>
<organism evidence="11 12">
    <name type="scientific">Patella caerulea</name>
    <name type="common">Rayed Mediterranean limpet</name>
    <dbReference type="NCBI Taxonomy" id="87958"/>
    <lineage>
        <taxon>Eukaryota</taxon>
        <taxon>Metazoa</taxon>
        <taxon>Spiralia</taxon>
        <taxon>Lophotrochozoa</taxon>
        <taxon>Mollusca</taxon>
        <taxon>Gastropoda</taxon>
        <taxon>Patellogastropoda</taxon>
        <taxon>Patelloidea</taxon>
        <taxon>Patellidae</taxon>
        <taxon>Patella</taxon>
    </lineage>
</organism>
<dbReference type="GO" id="GO:0005524">
    <property type="term" value="F:ATP binding"/>
    <property type="evidence" value="ECO:0007669"/>
    <property type="project" value="UniProtKB-KW"/>
</dbReference>
<dbReference type="Pfam" id="PF00069">
    <property type="entry name" value="Pkinase"/>
    <property type="match status" value="1"/>
</dbReference>
<dbReference type="GO" id="GO:0005737">
    <property type="term" value="C:cytoplasm"/>
    <property type="evidence" value="ECO:0007669"/>
    <property type="project" value="UniProtKB-SubCell"/>
</dbReference>
<feature type="region of interest" description="Disordered" evidence="9">
    <location>
        <begin position="883"/>
        <end position="918"/>
    </location>
</feature>
<dbReference type="SMART" id="SM00220">
    <property type="entry name" value="S_TKc"/>
    <property type="match status" value="1"/>
</dbReference>
<feature type="compositionally biased region" description="Polar residues" evidence="9">
    <location>
        <begin position="1030"/>
        <end position="1042"/>
    </location>
</feature>
<evidence type="ECO:0000256" key="1">
    <source>
        <dbReference type="ARBA" id="ARBA00004496"/>
    </source>
</evidence>
<evidence type="ECO:0000256" key="5">
    <source>
        <dbReference type="ARBA" id="ARBA00022741"/>
    </source>
</evidence>
<feature type="region of interest" description="Disordered" evidence="9">
    <location>
        <begin position="834"/>
        <end position="868"/>
    </location>
</feature>
<dbReference type="SUPFAM" id="SSF56112">
    <property type="entry name" value="Protein kinase-like (PK-like)"/>
    <property type="match status" value="1"/>
</dbReference>
<dbReference type="InterPro" id="IPR000719">
    <property type="entry name" value="Prot_kinase_dom"/>
</dbReference>
<proteinExistence type="predicted"/>
<keyword evidence="7" id="KW-0067">ATP-binding</keyword>
<dbReference type="InterPro" id="IPR051180">
    <property type="entry name" value="IKK"/>
</dbReference>
<dbReference type="EMBL" id="JAZGQO010000010">
    <property type="protein sequence ID" value="KAK6177012.1"/>
    <property type="molecule type" value="Genomic_DNA"/>
</dbReference>
<dbReference type="AlphaFoldDB" id="A0AAN8PEB3"/>
<evidence type="ECO:0000256" key="9">
    <source>
        <dbReference type="SAM" id="MobiDB-lite"/>
    </source>
</evidence>
<evidence type="ECO:0000259" key="10">
    <source>
        <dbReference type="PROSITE" id="PS50011"/>
    </source>
</evidence>
<feature type="region of interest" description="Disordered" evidence="9">
    <location>
        <begin position="1024"/>
        <end position="1112"/>
    </location>
</feature>
<feature type="domain" description="Protein kinase" evidence="10">
    <location>
        <begin position="19"/>
        <end position="313"/>
    </location>
</feature>
<dbReference type="GO" id="GO:0004674">
    <property type="term" value="F:protein serine/threonine kinase activity"/>
    <property type="evidence" value="ECO:0007669"/>
    <property type="project" value="UniProtKB-KW"/>
</dbReference>
<keyword evidence="8" id="KW-0175">Coiled coil</keyword>
<evidence type="ECO:0000313" key="12">
    <source>
        <dbReference type="Proteomes" id="UP001347796"/>
    </source>
</evidence>
<name>A0AAN8PEB3_PATCE</name>
<sequence>MNILPSQELSHVTRSTNYHLYKDRIGTGSSCDVFKGYNKETSKVVALKIFKDDTWSREMLKEVTVLTHLRSHPNIVQFYGQDKDTETKLPILVMEYCSSGSLHSFLKEVENRHGLSDTEFIILLNDITSGLEHLRQHGCIHRDIKPGNILRNITQEGKSVYKLSDFGASRILSGNTEEFMSLAGTEEYLHPNMYQKAFIDRGADITFNHTVDLWSLGCTLYQAITGDMPYKPYQGARNDRRTMYEMTFSKPRGAISGSQYIAGGDIIWQRCIPTHCNMTSDLRTHITPILVGLMECDRKFQWTFNTYKNHVTEVLRLKCIFILHCDDMAIHQLYLDPSKSLAEFKDRVAYYTDIPADHQKLYYNQNRFSVFLKGRVTVKAFPPTELNQPVSVMSTQYTETNISIRIALEPFESFRAGSSVSEDIQVTSSQCDTIFNIYKMMLSAKAVIGGCYYVLLALWNDSLRRHIRLQKIYQQWHDSYKQIEYIFDTIKSFSARSLRNGQRSEIDDLFKFQAIAELYDGLKRVKGEILSSSFEEIWGTPPSLIDNDWCTLVGTLLQKGKDVLYRMQSRKKQVLTEYEKIQQNADRSEIQELTARCVFLWQTPCLKERNLAMKEYTRHKKLYKDGVARMVVLEAELKKLEQSRAQCKNVFSEIMRYLCTGSHSRNHRRSPERYEEISIKASRSLPTPYITIESSKLRSIDQSTGLLKRTVTDHKNMVSLIEKELGQLPEISFINESDTETAETQTEEVKKEVDNDEEAKLKKGGNYPKGGGNGLNKDAHVVIGGEKELDNDVHAINGGESKLNAAVHVIIDGEKKLDKDVHVMNDGEKKLDKNVHFTSGGHGIELDKNTDMKNSDENEFDKGGGENKLNKCVHLKNELEDGAVKSDHIMNKSNGSDEGYETSLSNNPRHSISSSADSHKQLENRLVARGKSYGKSQVQDATTRYQLIQTGAIPKRYPLNNGQVTNGSAYKSVKVHTVDIIKHGSRVNKSSEDQTIDRSPEINKTAVISRPTANANKLQLDSVVSDGDSRTTQIPFTPTQTKHVSRTEEDQSSPRLSTGLSTTHAHSATTKVLKRRSNESVQPDVCLVSTDDRPQLPESKAEKENNVSVKLC</sequence>
<keyword evidence="4" id="KW-0808">Transferase</keyword>
<evidence type="ECO:0000256" key="2">
    <source>
        <dbReference type="ARBA" id="ARBA00022490"/>
    </source>
</evidence>
<evidence type="ECO:0000256" key="6">
    <source>
        <dbReference type="ARBA" id="ARBA00022777"/>
    </source>
</evidence>
<dbReference type="Gene3D" id="3.30.200.20">
    <property type="entry name" value="Phosphorylase Kinase, domain 1"/>
    <property type="match status" value="1"/>
</dbReference>
<dbReference type="PROSITE" id="PS50011">
    <property type="entry name" value="PROTEIN_KINASE_DOM"/>
    <property type="match status" value="1"/>
</dbReference>
<feature type="coiled-coil region" evidence="8">
    <location>
        <begin position="623"/>
        <end position="650"/>
    </location>
</feature>
<dbReference type="PANTHER" id="PTHR22969">
    <property type="entry name" value="IKB KINASE"/>
    <property type="match status" value="1"/>
</dbReference>
<evidence type="ECO:0000256" key="3">
    <source>
        <dbReference type="ARBA" id="ARBA00022527"/>
    </source>
</evidence>
<reference evidence="11 12" key="1">
    <citation type="submission" date="2024-01" db="EMBL/GenBank/DDBJ databases">
        <title>The genome of the rayed Mediterranean limpet Patella caerulea (Linnaeus, 1758).</title>
        <authorList>
            <person name="Anh-Thu Weber A."/>
            <person name="Halstead-Nussloch G."/>
        </authorList>
    </citation>
    <scope>NUCLEOTIDE SEQUENCE [LARGE SCALE GENOMIC DNA]</scope>
    <source>
        <strain evidence="11">AATW-2023a</strain>
        <tissue evidence="11">Whole specimen</tissue>
    </source>
</reference>
<feature type="compositionally biased region" description="Polar residues" evidence="9">
    <location>
        <begin position="1053"/>
        <end position="1070"/>
    </location>
</feature>
<keyword evidence="6" id="KW-0418">Kinase</keyword>
<protein>
    <recommendedName>
        <fullName evidence="10">Protein kinase domain-containing protein</fullName>
    </recommendedName>
</protein>
<feature type="compositionally biased region" description="Polar residues" evidence="9">
    <location>
        <begin position="891"/>
        <end position="916"/>
    </location>
</feature>
<dbReference type="Pfam" id="PF18396">
    <property type="entry name" value="TBK1_ULD"/>
    <property type="match status" value="1"/>
</dbReference>
<evidence type="ECO:0000256" key="7">
    <source>
        <dbReference type="ARBA" id="ARBA00022840"/>
    </source>
</evidence>
<keyword evidence="2" id="KW-0963">Cytoplasm</keyword>
<dbReference type="PANTHER" id="PTHR22969:SF15">
    <property type="entry name" value="FI05319P"/>
    <property type="match status" value="1"/>
</dbReference>
<dbReference type="Gene3D" id="1.10.510.10">
    <property type="entry name" value="Transferase(Phosphotransferase) domain 1"/>
    <property type="match status" value="1"/>
</dbReference>
<dbReference type="FunFam" id="1.10.510.10:FF:000100">
    <property type="entry name" value="inhibitor of nuclear factor kappa-B kinase subunit epsilon"/>
    <property type="match status" value="1"/>
</dbReference>
<keyword evidence="12" id="KW-1185">Reference proteome</keyword>
<dbReference type="Gene3D" id="3.10.20.90">
    <property type="entry name" value="Phosphatidylinositol 3-kinase Catalytic Subunit, Chain A, domain 1"/>
    <property type="match status" value="1"/>
</dbReference>